<dbReference type="EMBL" id="MGHD01000018">
    <property type="protein sequence ID" value="OGM59604.1"/>
    <property type="molecule type" value="Genomic_DNA"/>
</dbReference>
<dbReference type="GO" id="GO:0005737">
    <property type="term" value="C:cytoplasm"/>
    <property type="evidence" value="ECO:0007669"/>
    <property type="project" value="TreeGrafter"/>
</dbReference>
<dbReference type="PANTHER" id="PTHR10344:SF1">
    <property type="entry name" value="THYMIDYLATE KINASE"/>
    <property type="match status" value="1"/>
</dbReference>
<feature type="domain" description="Thymidylate kinase-like" evidence="2">
    <location>
        <begin position="12"/>
        <end position="183"/>
    </location>
</feature>
<evidence type="ECO:0000259" key="2">
    <source>
        <dbReference type="Pfam" id="PF02223"/>
    </source>
</evidence>
<dbReference type="AlphaFoldDB" id="A0A1F8B6D7"/>
<dbReference type="InterPro" id="IPR027417">
    <property type="entry name" value="P-loop_NTPase"/>
</dbReference>
<proteinExistence type="inferred from homology"/>
<sequence>MVEKGKFIVIYGANNLGKTEQANRLIARLKEEGIKANYLKYPVYDLEPTGPIINAALRRGLELSDLELQKQFAENRRDFEPQLKRVLGEDVWVVAEDYKGTGIAWGITQGASLDEMEEINRDLLENNLEILLDGQRFASGVEKGHRYEDYANWQKAREVHLMLAERYGWKVVNANQAPNKVADYIWEIVEKIL</sequence>
<protein>
    <recommendedName>
        <fullName evidence="2">Thymidylate kinase-like domain-containing protein</fullName>
    </recommendedName>
</protein>
<dbReference type="Pfam" id="PF02223">
    <property type="entry name" value="Thymidylate_kin"/>
    <property type="match status" value="1"/>
</dbReference>
<dbReference type="Gene3D" id="3.40.50.300">
    <property type="entry name" value="P-loop containing nucleotide triphosphate hydrolases"/>
    <property type="match status" value="1"/>
</dbReference>
<dbReference type="STRING" id="1802517.A2892_04640"/>
<dbReference type="GO" id="GO:0006227">
    <property type="term" value="P:dUDP biosynthetic process"/>
    <property type="evidence" value="ECO:0007669"/>
    <property type="project" value="TreeGrafter"/>
</dbReference>
<comment type="caution">
    <text evidence="3">The sequence shown here is derived from an EMBL/GenBank/DDBJ whole genome shotgun (WGS) entry which is preliminary data.</text>
</comment>
<name>A0A1F8B6D7_9BACT</name>
<dbReference type="GO" id="GO:0006233">
    <property type="term" value="P:dTDP biosynthetic process"/>
    <property type="evidence" value="ECO:0007669"/>
    <property type="project" value="TreeGrafter"/>
</dbReference>
<dbReference type="GO" id="GO:0006235">
    <property type="term" value="P:dTTP biosynthetic process"/>
    <property type="evidence" value="ECO:0007669"/>
    <property type="project" value="TreeGrafter"/>
</dbReference>
<dbReference type="GO" id="GO:0004798">
    <property type="term" value="F:dTMP kinase activity"/>
    <property type="evidence" value="ECO:0007669"/>
    <property type="project" value="TreeGrafter"/>
</dbReference>
<reference evidence="3 4" key="1">
    <citation type="journal article" date="2016" name="Nat. Commun.">
        <title>Thousands of microbial genomes shed light on interconnected biogeochemical processes in an aquifer system.</title>
        <authorList>
            <person name="Anantharaman K."/>
            <person name="Brown C.T."/>
            <person name="Hug L.A."/>
            <person name="Sharon I."/>
            <person name="Castelle C.J."/>
            <person name="Probst A.J."/>
            <person name="Thomas B.C."/>
            <person name="Singh A."/>
            <person name="Wilkins M.J."/>
            <person name="Karaoz U."/>
            <person name="Brodie E.L."/>
            <person name="Williams K.H."/>
            <person name="Hubbard S.S."/>
            <person name="Banfield J.F."/>
        </authorList>
    </citation>
    <scope>NUCLEOTIDE SEQUENCE [LARGE SCALE GENOMIC DNA]</scope>
</reference>
<gene>
    <name evidence="3" type="ORF">A2892_04640</name>
</gene>
<dbReference type="PANTHER" id="PTHR10344">
    <property type="entry name" value="THYMIDYLATE KINASE"/>
    <property type="match status" value="1"/>
</dbReference>
<organism evidence="3 4">
    <name type="scientific">Candidatus Woesebacteria bacterium RIFCSPLOWO2_01_FULL_39_10b</name>
    <dbReference type="NCBI Taxonomy" id="1802517"/>
    <lineage>
        <taxon>Bacteria</taxon>
        <taxon>Candidatus Woeseibacteriota</taxon>
    </lineage>
</organism>
<dbReference type="SUPFAM" id="SSF52540">
    <property type="entry name" value="P-loop containing nucleoside triphosphate hydrolases"/>
    <property type="match status" value="1"/>
</dbReference>
<accession>A0A1F8B6D7</accession>
<dbReference type="Proteomes" id="UP000176404">
    <property type="component" value="Unassembled WGS sequence"/>
</dbReference>
<evidence type="ECO:0000256" key="1">
    <source>
        <dbReference type="ARBA" id="ARBA00009776"/>
    </source>
</evidence>
<evidence type="ECO:0000313" key="4">
    <source>
        <dbReference type="Proteomes" id="UP000176404"/>
    </source>
</evidence>
<comment type="similarity">
    <text evidence="1">Belongs to the thymidylate kinase family.</text>
</comment>
<evidence type="ECO:0000313" key="3">
    <source>
        <dbReference type="EMBL" id="OGM59604.1"/>
    </source>
</evidence>
<dbReference type="InterPro" id="IPR039430">
    <property type="entry name" value="Thymidylate_kin-like_dom"/>
</dbReference>